<reference evidence="2" key="1">
    <citation type="journal article" date="2019" name="Int. J. Syst. Evol. Microbiol.">
        <title>The Global Catalogue of Microorganisms (GCM) 10K type strain sequencing project: providing services to taxonomists for standard genome sequencing and annotation.</title>
        <authorList>
            <consortium name="The Broad Institute Genomics Platform"/>
            <consortium name="The Broad Institute Genome Sequencing Center for Infectious Disease"/>
            <person name="Wu L."/>
            <person name="Ma J."/>
        </authorList>
    </citation>
    <scope>NUCLEOTIDE SEQUENCE [LARGE SCALE GENOMIC DNA]</scope>
    <source>
        <strain evidence="2">CGMCC 1.15103</strain>
    </source>
</reference>
<sequence length="154" mass="17316">MKNARPQQVETSAQDTFNSTAGIFPKRPETVLAGVLAKLLEGHTLTSMDAVFKQYANRAETVIHCLEARYAWNIERRDIATATGDGRVVWVTAYWMTIHVREAAFKAGARAWIPETELTAKKRRKSANQGKSRAATRNPLRTDPRQLDLFDGLM</sequence>
<evidence type="ECO:0000313" key="2">
    <source>
        <dbReference type="Proteomes" id="UP000602004"/>
    </source>
</evidence>
<evidence type="ECO:0000313" key="1">
    <source>
        <dbReference type="EMBL" id="GGC20447.1"/>
    </source>
</evidence>
<dbReference type="EMBL" id="BMHL01000001">
    <property type="protein sequence ID" value="GGC20447.1"/>
    <property type="molecule type" value="Genomic_DNA"/>
</dbReference>
<comment type="caution">
    <text evidence="1">The sequence shown here is derived from an EMBL/GenBank/DDBJ whole genome shotgun (WGS) entry which is preliminary data.</text>
</comment>
<organism evidence="1 2">
    <name type="scientific">Paraburkholderia caffeinilytica</name>
    <dbReference type="NCBI Taxonomy" id="1761016"/>
    <lineage>
        <taxon>Bacteria</taxon>
        <taxon>Pseudomonadati</taxon>
        <taxon>Pseudomonadota</taxon>
        <taxon>Betaproteobacteria</taxon>
        <taxon>Burkholderiales</taxon>
        <taxon>Burkholderiaceae</taxon>
        <taxon>Paraburkholderia</taxon>
    </lineage>
</organism>
<accession>A0ABQ1L9M3</accession>
<keyword evidence="2" id="KW-1185">Reference proteome</keyword>
<proteinExistence type="predicted"/>
<dbReference type="Proteomes" id="UP000602004">
    <property type="component" value="Unassembled WGS sequence"/>
</dbReference>
<gene>
    <name evidence="1" type="ORF">GCM10011400_03470</name>
</gene>
<name>A0ABQ1L9M3_9BURK</name>
<protein>
    <submittedName>
        <fullName evidence="1">Uncharacterized protein</fullName>
    </submittedName>
</protein>
<dbReference type="RefSeq" id="WP_115780566.1">
    <property type="nucleotide sequence ID" value="NZ_BMHL01000001.1"/>
</dbReference>